<name>A0A9Q1JZX6_9CARY</name>
<evidence type="ECO:0000313" key="3">
    <source>
        <dbReference type="Proteomes" id="UP001153076"/>
    </source>
</evidence>
<proteinExistence type="predicted"/>
<comment type="caution">
    <text evidence="2">The sequence shown here is derived from an EMBL/GenBank/DDBJ whole genome shotgun (WGS) entry which is preliminary data.</text>
</comment>
<dbReference type="EMBL" id="JAKOGI010000494">
    <property type="protein sequence ID" value="KAJ8434198.1"/>
    <property type="molecule type" value="Genomic_DNA"/>
</dbReference>
<accession>A0A9Q1JZX6</accession>
<dbReference type="Proteomes" id="UP001153076">
    <property type="component" value="Unassembled WGS sequence"/>
</dbReference>
<feature type="compositionally biased region" description="Low complexity" evidence="1">
    <location>
        <begin position="170"/>
        <end position="188"/>
    </location>
</feature>
<gene>
    <name evidence="2" type="ORF">Cgig2_004669</name>
</gene>
<evidence type="ECO:0000256" key="1">
    <source>
        <dbReference type="SAM" id="MobiDB-lite"/>
    </source>
</evidence>
<evidence type="ECO:0000313" key="2">
    <source>
        <dbReference type="EMBL" id="KAJ8434198.1"/>
    </source>
</evidence>
<feature type="region of interest" description="Disordered" evidence="1">
    <location>
        <begin position="170"/>
        <end position="198"/>
    </location>
</feature>
<dbReference type="AlphaFoldDB" id="A0A9Q1JZX6"/>
<protein>
    <submittedName>
        <fullName evidence="2">Uncharacterized protein</fullName>
    </submittedName>
</protein>
<sequence length="198" mass="21799">MADIPHPRCFGLESSSVEPFTPLPISFTVPVLPIQDAAVIQPCRHLCPTLCHPRTPMLLLLSTAAMPILPRPPRNPPTPSISITISFPPIRNSHPSLPLHDPNGPVLRPPPSNRFMPGYSQFELTLSPMFPCTLLLIISDLELLLHVQRLKRLKDMEDYPVVHPALATSHTSSVASNSSTTTNNHQQNLGAKGWKLAR</sequence>
<organism evidence="2 3">
    <name type="scientific">Carnegiea gigantea</name>
    <dbReference type="NCBI Taxonomy" id="171969"/>
    <lineage>
        <taxon>Eukaryota</taxon>
        <taxon>Viridiplantae</taxon>
        <taxon>Streptophyta</taxon>
        <taxon>Embryophyta</taxon>
        <taxon>Tracheophyta</taxon>
        <taxon>Spermatophyta</taxon>
        <taxon>Magnoliopsida</taxon>
        <taxon>eudicotyledons</taxon>
        <taxon>Gunneridae</taxon>
        <taxon>Pentapetalae</taxon>
        <taxon>Caryophyllales</taxon>
        <taxon>Cactineae</taxon>
        <taxon>Cactaceae</taxon>
        <taxon>Cactoideae</taxon>
        <taxon>Echinocereeae</taxon>
        <taxon>Carnegiea</taxon>
    </lineage>
</organism>
<keyword evidence="3" id="KW-1185">Reference proteome</keyword>
<reference evidence="2" key="1">
    <citation type="submission" date="2022-04" db="EMBL/GenBank/DDBJ databases">
        <title>Carnegiea gigantea Genome sequencing and assembly v2.</title>
        <authorList>
            <person name="Copetti D."/>
            <person name="Sanderson M.J."/>
            <person name="Burquez A."/>
            <person name="Wojciechowski M.F."/>
        </authorList>
    </citation>
    <scope>NUCLEOTIDE SEQUENCE</scope>
    <source>
        <strain evidence="2">SGP5-SGP5p</strain>
        <tissue evidence="2">Aerial part</tissue>
    </source>
</reference>